<feature type="domain" description="ABC transporter" evidence="1">
    <location>
        <begin position="59"/>
        <end position="134"/>
    </location>
</feature>
<dbReference type="PANTHER" id="PTHR43394:SF1">
    <property type="entry name" value="ATP-BINDING CASSETTE SUB-FAMILY B MEMBER 10, MITOCHONDRIAL"/>
    <property type="match status" value="1"/>
</dbReference>
<evidence type="ECO:0000259" key="1">
    <source>
        <dbReference type="Pfam" id="PF00005"/>
    </source>
</evidence>
<dbReference type="Pfam" id="PF00005">
    <property type="entry name" value="ABC_tran"/>
    <property type="match status" value="1"/>
</dbReference>
<accession>A0A162KVX2</accession>
<dbReference type="SUPFAM" id="SSF52540">
    <property type="entry name" value="P-loop containing nucleoside triphosphate hydrolases"/>
    <property type="match status" value="1"/>
</dbReference>
<keyword evidence="2" id="KW-0547">Nucleotide-binding</keyword>
<dbReference type="GO" id="GO:0005524">
    <property type="term" value="F:ATP binding"/>
    <property type="evidence" value="ECO:0007669"/>
    <property type="project" value="UniProtKB-KW"/>
</dbReference>
<dbReference type="GO" id="GO:0016887">
    <property type="term" value="F:ATP hydrolysis activity"/>
    <property type="evidence" value="ECO:0007669"/>
    <property type="project" value="InterPro"/>
</dbReference>
<dbReference type="EMBL" id="LITT01000035">
    <property type="protein sequence ID" value="OAA84826.1"/>
    <property type="molecule type" value="Genomic_DNA"/>
</dbReference>
<organism evidence="2 3">
    <name type="scientific">Clostridium ljungdahlii</name>
    <dbReference type="NCBI Taxonomy" id="1538"/>
    <lineage>
        <taxon>Bacteria</taxon>
        <taxon>Bacillati</taxon>
        <taxon>Bacillota</taxon>
        <taxon>Clostridia</taxon>
        <taxon>Eubacteriales</taxon>
        <taxon>Clostridiaceae</taxon>
        <taxon>Clostridium</taxon>
    </lineage>
</organism>
<evidence type="ECO:0000313" key="2">
    <source>
        <dbReference type="EMBL" id="OAA84826.1"/>
    </source>
</evidence>
<dbReference type="InterPro" id="IPR039421">
    <property type="entry name" value="Type_1_exporter"/>
</dbReference>
<name>A0A162KVX2_9CLOT</name>
<dbReference type="GO" id="GO:0015421">
    <property type="term" value="F:ABC-type oligopeptide transporter activity"/>
    <property type="evidence" value="ECO:0007669"/>
    <property type="project" value="TreeGrafter"/>
</dbReference>
<dbReference type="Gene3D" id="3.40.50.300">
    <property type="entry name" value="P-loop containing nucleotide triphosphate hydrolases"/>
    <property type="match status" value="1"/>
</dbReference>
<dbReference type="Proteomes" id="UP000077407">
    <property type="component" value="Unassembled WGS sequence"/>
</dbReference>
<dbReference type="EC" id="3.6.3.-" evidence="2"/>
<dbReference type="InterPro" id="IPR003439">
    <property type="entry name" value="ABC_transporter-like_ATP-bd"/>
</dbReference>
<sequence>MPYPRHVKPPFGPPFSAACRFLSVPRIPAACRWLCAANNSGAACPCVPPSYAELPVKGTVLDNILYGQVKKKPKDVEELIKKLGFQEYISRLPKGLATEVIQNNSGVSGGQAQVIAFIRAILSNKDVIILDEPISNVDAETRDLILGVLRNKDFDRTLIIVSHVIEGIDFINRVIEI</sequence>
<comment type="caution">
    <text evidence="2">The sequence shown here is derived from an EMBL/GenBank/DDBJ whole genome shotgun (WGS) entry which is preliminary data.</text>
</comment>
<evidence type="ECO:0000313" key="3">
    <source>
        <dbReference type="Proteomes" id="UP000077407"/>
    </source>
</evidence>
<reference evidence="2 3" key="1">
    <citation type="journal article" date="2015" name="Biotechnol. Bioeng.">
        <title>Genome sequence and phenotypic characterization of Caulobacter segnis.</title>
        <authorList>
            <person name="Patel S."/>
            <person name="Fletcher B."/>
            <person name="Scott D.C."/>
            <person name="Ely B."/>
        </authorList>
    </citation>
    <scope>NUCLEOTIDE SEQUENCE [LARGE SCALE GENOMIC DNA]</scope>
    <source>
        <strain evidence="2 3">ERI-2</strain>
    </source>
</reference>
<dbReference type="PATRIC" id="fig|1538.10.peg.2626"/>
<dbReference type="InterPro" id="IPR027417">
    <property type="entry name" value="P-loop_NTPase"/>
</dbReference>
<keyword evidence="2" id="KW-0378">Hydrolase</keyword>
<dbReference type="PANTHER" id="PTHR43394">
    <property type="entry name" value="ATP-DEPENDENT PERMEASE MDL1, MITOCHONDRIAL"/>
    <property type="match status" value="1"/>
</dbReference>
<protein>
    <submittedName>
        <fullName evidence="2">Putative multidrug resistance ABC transporter ATP-binding/permease protein YheI</fullName>
        <ecNumber evidence="2">3.6.3.-</ecNumber>
    </submittedName>
</protein>
<keyword evidence="2" id="KW-0067">ATP-binding</keyword>
<dbReference type="PROSITE" id="PS51257">
    <property type="entry name" value="PROKAR_LIPOPROTEIN"/>
    <property type="match status" value="1"/>
</dbReference>
<dbReference type="AlphaFoldDB" id="A0A162KVX2"/>
<proteinExistence type="predicted"/>
<gene>
    <name evidence="2" type="primary">yheI</name>
    <name evidence="2" type="ORF">WY13_02729</name>
</gene>